<dbReference type="Proteomes" id="UP000606922">
    <property type="component" value="Unassembled WGS sequence"/>
</dbReference>
<gene>
    <name evidence="2" type="ORF">GCM10010979_17830</name>
</gene>
<reference evidence="2" key="2">
    <citation type="submission" date="2020-09" db="EMBL/GenBank/DDBJ databases">
        <authorList>
            <person name="Sun Q."/>
            <person name="Zhou Y."/>
        </authorList>
    </citation>
    <scope>NUCLEOTIDE SEQUENCE</scope>
    <source>
        <strain evidence="2">CGMCC 1.12813</strain>
    </source>
</reference>
<organism evidence="2 3">
    <name type="scientific">Conyzicola nivalis</name>
    <dbReference type="NCBI Taxonomy" id="1477021"/>
    <lineage>
        <taxon>Bacteria</taxon>
        <taxon>Bacillati</taxon>
        <taxon>Actinomycetota</taxon>
        <taxon>Actinomycetes</taxon>
        <taxon>Micrococcales</taxon>
        <taxon>Microbacteriaceae</taxon>
        <taxon>Conyzicola</taxon>
    </lineage>
</organism>
<comment type="caution">
    <text evidence="2">The sequence shown here is derived from an EMBL/GenBank/DDBJ whole genome shotgun (WGS) entry which is preliminary data.</text>
</comment>
<reference evidence="2" key="1">
    <citation type="journal article" date="2014" name="Int. J. Syst. Evol. Microbiol.">
        <title>Complete genome sequence of Corynebacterium casei LMG S-19264T (=DSM 44701T), isolated from a smear-ripened cheese.</title>
        <authorList>
            <consortium name="US DOE Joint Genome Institute (JGI-PGF)"/>
            <person name="Walter F."/>
            <person name="Albersmeier A."/>
            <person name="Kalinowski J."/>
            <person name="Ruckert C."/>
        </authorList>
    </citation>
    <scope>NUCLEOTIDE SEQUENCE</scope>
    <source>
        <strain evidence="2">CGMCC 1.12813</strain>
    </source>
</reference>
<evidence type="ECO:0000313" key="3">
    <source>
        <dbReference type="Proteomes" id="UP000606922"/>
    </source>
</evidence>
<keyword evidence="1" id="KW-0175">Coiled coil</keyword>
<dbReference type="AlphaFoldDB" id="A0A916WJF2"/>
<keyword evidence="3" id="KW-1185">Reference proteome</keyword>
<dbReference type="EMBL" id="BMGB01000001">
    <property type="protein sequence ID" value="GGB03594.1"/>
    <property type="molecule type" value="Genomic_DNA"/>
</dbReference>
<sequence length="122" mass="13655">MPGAFAPELTDAFLGTVVPQQNEDIEAIAAERDELRARVEELSAELAVLRDREAEHWLSAVQSEYAESTIIVSLRNSVSWRVTKPLRAVQSVRLKVRRVGLVRAARMSGGYLKNRIAARRRG</sequence>
<evidence type="ECO:0000313" key="2">
    <source>
        <dbReference type="EMBL" id="GGB03594.1"/>
    </source>
</evidence>
<proteinExistence type="predicted"/>
<evidence type="ECO:0000256" key="1">
    <source>
        <dbReference type="SAM" id="Coils"/>
    </source>
</evidence>
<feature type="coiled-coil region" evidence="1">
    <location>
        <begin position="18"/>
        <end position="52"/>
    </location>
</feature>
<accession>A0A916WJF2</accession>
<protein>
    <submittedName>
        <fullName evidence="2">Uncharacterized protein</fullName>
    </submittedName>
</protein>
<name>A0A916WJF2_9MICO</name>